<feature type="domain" description="UvrD-like helicase ATP-binding" evidence="6">
    <location>
        <begin position="283"/>
        <end position="610"/>
    </location>
</feature>
<keyword evidence="3" id="KW-0347">Helicase</keyword>
<keyword evidence="2" id="KW-0378">Hydrolase</keyword>
<name>A0A644WUX1_9ZZZZ</name>
<dbReference type="PROSITE" id="PS51198">
    <property type="entry name" value="UVRD_HELICASE_ATP_BIND"/>
    <property type="match status" value="1"/>
</dbReference>
<keyword evidence="5" id="KW-0175">Coiled coil</keyword>
<evidence type="ECO:0000256" key="2">
    <source>
        <dbReference type="ARBA" id="ARBA00022801"/>
    </source>
</evidence>
<keyword evidence="4" id="KW-0067">ATP-binding</keyword>
<dbReference type="GO" id="GO:0004386">
    <property type="term" value="F:helicase activity"/>
    <property type="evidence" value="ECO:0007669"/>
    <property type="project" value="UniProtKB-KW"/>
</dbReference>
<dbReference type="GO" id="GO:0005524">
    <property type="term" value="F:ATP binding"/>
    <property type="evidence" value="ECO:0007669"/>
    <property type="project" value="UniProtKB-KW"/>
</dbReference>
<gene>
    <name evidence="7" type="ORF">SDC9_53803</name>
</gene>
<feature type="coiled-coil region" evidence="5">
    <location>
        <begin position="1377"/>
        <end position="1411"/>
    </location>
</feature>
<evidence type="ECO:0000256" key="4">
    <source>
        <dbReference type="ARBA" id="ARBA00022840"/>
    </source>
</evidence>
<organism evidence="7">
    <name type="scientific">bioreactor metagenome</name>
    <dbReference type="NCBI Taxonomy" id="1076179"/>
    <lineage>
        <taxon>unclassified sequences</taxon>
        <taxon>metagenomes</taxon>
        <taxon>ecological metagenomes</taxon>
    </lineage>
</organism>
<keyword evidence="1" id="KW-0547">Nucleotide-binding</keyword>
<evidence type="ECO:0000256" key="3">
    <source>
        <dbReference type="ARBA" id="ARBA00022806"/>
    </source>
</evidence>
<evidence type="ECO:0000259" key="6">
    <source>
        <dbReference type="PROSITE" id="PS51198"/>
    </source>
</evidence>
<proteinExistence type="predicted"/>
<reference evidence="7" key="1">
    <citation type="submission" date="2019-08" db="EMBL/GenBank/DDBJ databases">
        <authorList>
            <person name="Kucharzyk K."/>
            <person name="Murdoch R.W."/>
            <person name="Higgins S."/>
            <person name="Loffler F."/>
        </authorList>
    </citation>
    <scope>NUCLEOTIDE SEQUENCE</scope>
</reference>
<evidence type="ECO:0000256" key="1">
    <source>
        <dbReference type="ARBA" id="ARBA00022741"/>
    </source>
</evidence>
<protein>
    <recommendedName>
        <fullName evidence="6">UvrD-like helicase ATP-binding domain-containing protein</fullName>
    </recommendedName>
</protein>
<dbReference type="InterPro" id="IPR014016">
    <property type="entry name" value="UvrD-like_ATP-bd"/>
</dbReference>
<dbReference type="SUPFAM" id="SSF52540">
    <property type="entry name" value="P-loop containing nucleoside triphosphate hydrolases"/>
    <property type="match status" value="1"/>
</dbReference>
<sequence length="1422" mass="164797">MSYYVVVTSKCAESAKKHNISDKVNDLKDEIEKKQYIGFLDYFPSFFLKKRFERQQRLVAQEKRVTLTTGEEVSAIIFYDIFIRGNAQYREFIDSPKEYAEKNFEKLISEQDIQAEINRRIRNQKVVKFPELTDGEYSFLYSTNIYRSNSNNESMVYESSDWVQSVKEKKVHSFLSKIADTLIDVIDKKTDNTLVKVKNEEITVVFKNFHDKIFVAGISTTAEKTEELQNKYEDILLQTDINENSIAKKSVRSYPSFVLADKNIWLEIEEDHEANLALSPEEINVLQEINSGSSGYHFPFFINGRAGSGKSTILYYIYSSLFYSFENNSKENNVGLPLLLSYSQDLVQRARNTICSILNTSAYNISEQKQGSRLELLKRLESTVLTFQEFLASIIKQVDEQHPILSRKHIDHALFRKLWKNKFGRLRLPDSIDPDICWHIIRTYIKGTSPDNFLTPDDYSELPAKQKSVSEGVYTAVFQNIWESWYKLLTASQSAEYYDDQDIVREILSSNYDISKYSSVCCDEAQDFTRQEISLIYRLSQFTKRSLTLDSVGKIPIIFAGDPFQTLNPTGFRWDAVKADFHQNLEATFRVSFKKNAVSYCELLNNYRSSSEIVRFCNSLQWFRAKKFDIADLKPQQVWVEQRATKPVFLELESTFLWLDPLKESQNTIIIVPCLMGEEAEYVKNDPYLSSFVEIAEDVPQNVFSAVRVKGLEFSRVVLYRFGDDAPSCLTEADNTAILPDNDLRITVEYFLNKLYVALSRPRNSLIIVDERKYKSLFWEKLPNNNNCGDFVTQDSDEIWLDEIGGFTENNLDAWRTETDEDELELAKSLEEQGILKKDPYFLRNAARNFDKAQERSKMFRSLGYADYFESKWESAASNFELAGNMDDALKALWMGRCFKEIIEFGERVVSTQDEIIFKLAATHQSGDIDRFIDVIKDVRQLINADKIGRLSEIIENTEAWNSVILSTLTKTEKSSNYPLFRAQISPLEDEGFAISLKNKILLEYRCGNIDQAKKLYDTAEFDKTEDKLFRNLQRSFLLYQYEKEQTDKFSHADWAIILENSSELTVEKVWGILKKVGNLSLLENYADRFNAETTELIRFEAALWWLNLHVNGQEIKRFSSLLLSNNDSSNFFLKYILRLPKIIKKSLVTWFFASSPIIREERLDSIDFIRKSFGEIPLDIFNVIAPDDVFLFMRNVRYLNDDIAKQFEVAIQKFSKNADLVYSLQRLWLLNNQIRIKNQMDRGRRENVNKYIQLEKKYLKEWKMKSPIPLTEDDLVSTPFSSFSELMIKQMVSLTPVADSFAEATSTHLEIQSSENAIKNAVKDNSVQDISEGKANKLLEETSAVETEMDNLPTTSSSQPEVCSKSFEETNNVSLIDSLKKEIADLKRKNAELNELVSNIREEKESYMKKYIGLLETKINP</sequence>
<accession>A0A644WUX1</accession>
<dbReference type="GO" id="GO:0016787">
    <property type="term" value="F:hydrolase activity"/>
    <property type="evidence" value="ECO:0007669"/>
    <property type="project" value="UniProtKB-KW"/>
</dbReference>
<dbReference type="InterPro" id="IPR027417">
    <property type="entry name" value="P-loop_NTPase"/>
</dbReference>
<comment type="caution">
    <text evidence="7">The sequence shown here is derived from an EMBL/GenBank/DDBJ whole genome shotgun (WGS) entry which is preliminary data.</text>
</comment>
<evidence type="ECO:0000313" key="7">
    <source>
        <dbReference type="EMBL" id="MPM07497.1"/>
    </source>
</evidence>
<dbReference type="Gene3D" id="3.40.50.300">
    <property type="entry name" value="P-loop containing nucleotide triphosphate hydrolases"/>
    <property type="match status" value="2"/>
</dbReference>
<evidence type="ECO:0000256" key="5">
    <source>
        <dbReference type="SAM" id="Coils"/>
    </source>
</evidence>
<dbReference type="EMBL" id="VSSQ01001342">
    <property type="protein sequence ID" value="MPM07497.1"/>
    <property type="molecule type" value="Genomic_DNA"/>
</dbReference>